<dbReference type="InterPro" id="IPR018060">
    <property type="entry name" value="HTH_AraC"/>
</dbReference>
<dbReference type="SUPFAM" id="SSF46689">
    <property type="entry name" value="Homeodomain-like"/>
    <property type="match status" value="1"/>
</dbReference>
<evidence type="ECO:0000256" key="3">
    <source>
        <dbReference type="ARBA" id="ARBA00023163"/>
    </source>
</evidence>
<dbReference type="PROSITE" id="PS00041">
    <property type="entry name" value="HTH_ARAC_FAMILY_1"/>
    <property type="match status" value="1"/>
</dbReference>
<evidence type="ECO:0000313" key="5">
    <source>
        <dbReference type="EMBL" id="RNL48091.1"/>
    </source>
</evidence>
<dbReference type="Proteomes" id="UP000278632">
    <property type="component" value="Unassembled WGS sequence"/>
</dbReference>
<organism evidence="5 6">
    <name type="scientific">Paraeggerthella hongkongensis</name>
    <dbReference type="NCBI Taxonomy" id="230658"/>
    <lineage>
        <taxon>Bacteria</taxon>
        <taxon>Bacillati</taxon>
        <taxon>Actinomycetota</taxon>
        <taxon>Coriobacteriia</taxon>
        <taxon>Eggerthellales</taxon>
        <taxon>Eggerthellaceae</taxon>
        <taxon>Paraeggerthella</taxon>
    </lineage>
</organism>
<accession>A0A3N0BIN1</accession>
<dbReference type="Gene3D" id="1.10.10.60">
    <property type="entry name" value="Homeodomain-like"/>
    <property type="match status" value="2"/>
</dbReference>
<sequence length="77" mass="8533">MGQTKFKATFKSYFGASPNAFVTEARMEEAAELLRTTNIPVADIAEKVGYRKPAAFSEAFRRHTGIAPSAMHGKRIR</sequence>
<dbReference type="SMART" id="SM00342">
    <property type="entry name" value="HTH_ARAC"/>
    <property type="match status" value="1"/>
</dbReference>
<gene>
    <name evidence="5" type="ORF">DMP08_02740</name>
</gene>
<keyword evidence="3" id="KW-0804">Transcription</keyword>
<reference evidence="6" key="1">
    <citation type="submission" date="2018-05" db="EMBL/GenBank/DDBJ databases">
        <title>Genome Sequencing of selected type strains of the family Eggerthellaceae.</title>
        <authorList>
            <person name="Danylec N."/>
            <person name="Stoll D.A."/>
            <person name="Doetsch A."/>
            <person name="Huch M."/>
        </authorList>
    </citation>
    <scope>NUCLEOTIDE SEQUENCE [LARGE SCALE GENOMIC DNA]</scope>
    <source>
        <strain evidence="6">DSM 16106</strain>
    </source>
</reference>
<dbReference type="InterPro" id="IPR009057">
    <property type="entry name" value="Homeodomain-like_sf"/>
</dbReference>
<dbReference type="AlphaFoldDB" id="A0A3N0BIN1"/>
<proteinExistence type="predicted"/>
<evidence type="ECO:0000259" key="4">
    <source>
        <dbReference type="PROSITE" id="PS01124"/>
    </source>
</evidence>
<dbReference type="EMBL" id="QICD01000003">
    <property type="protein sequence ID" value="RNL48091.1"/>
    <property type="molecule type" value="Genomic_DNA"/>
</dbReference>
<keyword evidence="6" id="KW-1185">Reference proteome</keyword>
<evidence type="ECO:0000256" key="2">
    <source>
        <dbReference type="ARBA" id="ARBA00023125"/>
    </source>
</evidence>
<dbReference type="InterPro" id="IPR018062">
    <property type="entry name" value="HTH_AraC-typ_CS"/>
</dbReference>
<dbReference type="PANTHER" id="PTHR43280:SF11">
    <property type="entry name" value="RCS-SPECIFIC HTH-TYPE TRANSCRIPTIONAL ACTIVATOR RCLR"/>
    <property type="match status" value="1"/>
</dbReference>
<dbReference type="InterPro" id="IPR020449">
    <property type="entry name" value="Tscrpt_reg_AraC-type_HTH"/>
</dbReference>
<dbReference type="GO" id="GO:0043565">
    <property type="term" value="F:sequence-specific DNA binding"/>
    <property type="evidence" value="ECO:0007669"/>
    <property type="project" value="InterPro"/>
</dbReference>
<keyword evidence="1" id="KW-0805">Transcription regulation</keyword>
<comment type="caution">
    <text evidence="5">The sequence shown here is derived from an EMBL/GenBank/DDBJ whole genome shotgun (WGS) entry which is preliminary data.</text>
</comment>
<evidence type="ECO:0000313" key="6">
    <source>
        <dbReference type="Proteomes" id="UP000278632"/>
    </source>
</evidence>
<dbReference type="PROSITE" id="PS01124">
    <property type="entry name" value="HTH_ARAC_FAMILY_2"/>
    <property type="match status" value="1"/>
</dbReference>
<dbReference type="Pfam" id="PF12833">
    <property type="entry name" value="HTH_18"/>
    <property type="match status" value="1"/>
</dbReference>
<feature type="domain" description="HTH araC/xylS-type" evidence="4">
    <location>
        <begin position="1"/>
        <end position="74"/>
    </location>
</feature>
<dbReference type="GO" id="GO:0003700">
    <property type="term" value="F:DNA-binding transcription factor activity"/>
    <property type="evidence" value="ECO:0007669"/>
    <property type="project" value="InterPro"/>
</dbReference>
<name>A0A3N0BIN1_9ACTN</name>
<protein>
    <recommendedName>
        <fullName evidence="4">HTH araC/xylS-type domain-containing protein</fullName>
    </recommendedName>
</protein>
<dbReference type="PRINTS" id="PR00032">
    <property type="entry name" value="HTHARAC"/>
</dbReference>
<dbReference type="OrthoDB" id="3186094at2"/>
<dbReference type="PANTHER" id="PTHR43280">
    <property type="entry name" value="ARAC-FAMILY TRANSCRIPTIONAL REGULATOR"/>
    <property type="match status" value="1"/>
</dbReference>
<keyword evidence="2" id="KW-0238">DNA-binding</keyword>
<evidence type="ECO:0000256" key="1">
    <source>
        <dbReference type="ARBA" id="ARBA00023015"/>
    </source>
</evidence>